<keyword evidence="3" id="KW-1185">Reference proteome</keyword>
<protein>
    <submittedName>
        <fullName evidence="2">DNA-binding protein</fullName>
    </submittedName>
</protein>
<evidence type="ECO:0000313" key="3">
    <source>
        <dbReference type="Proteomes" id="UP000019494"/>
    </source>
</evidence>
<reference evidence="3" key="1">
    <citation type="submission" date="2013-08" db="EMBL/GenBank/DDBJ databases">
        <title>Intrasporangium oryzae NRRL B-24470.</title>
        <authorList>
            <person name="Liu H."/>
            <person name="Wang G."/>
        </authorList>
    </citation>
    <scope>NUCLEOTIDE SEQUENCE [LARGE SCALE GENOMIC DNA]</scope>
    <source>
        <strain evidence="3">Q5-1</strain>
    </source>
</reference>
<dbReference type="Proteomes" id="UP000019494">
    <property type="component" value="Unassembled WGS sequence"/>
</dbReference>
<sequence length="89" mass="9367">MTAHDELAAAIGAALSAGLIVPCAGQADRFTADDLHVLEAAAAECDGCPVLDQCDRAGQRQVWGVWAGRVAWPSYVHRPTGRRRAEPAA</sequence>
<dbReference type="AlphaFoldDB" id="W9GIT5"/>
<evidence type="ECO:0000259" key="1">
    <source>
        <dbReference type="PROSITE" id="PS51674"/>
    </source>
</evidence>
<comment type="caution">
    <text evidence="2">The sequence shown here is derived from an EMBL/GenBank/DDBJ whole genome shotgun (WGS) entry which is preliminary data.</text>
</comment>
<dbReference type="OrthoDB" id="4735151at2"/>
<dbReference type="InterPro" id="IPR034768">
    <property type="entry name" value="4FE4S_WBL"/>
</dbReference>
<dbReference type="GO" id="GO:0003677">
    <property type="term" value="F:DNA binding"/>
    <property type="evidence" value="ECO:0007669"/>
    <property type="project" value="UniProtKB-KW"/>
</dbReference>
<accession>W9GIT5</accession>
<gene>
    <name evidence="2" type="ORF">N864_07580</name>
</gene>
<dbReference type="PROSITE" id="PS51674">
    <property type="entry name" value="4FE4S_WBL"/>
    <property type="match status" value="1"/>
</dbReference>
<organism evidence="2 3">
    <name type="scientific">Intrasporangium chromatireducens Q5-1</name>
    <dbReference type="NCBI Taxonomy" id="584657"/>
    <lineage>
        <taxon>Bacteria</taxon>
        <taxon>Bacillati</taxon>
        <taxon>Actinomycetota</taxon>
        <taxon>Actinomycetes</taxon>
        <taxon>Micrococcales</taxon>
        <taxon>Intrasporangiaceae</taxon>
        <taxon>Intrasporangium</taxon>
    </lineage>
</organism>
<proteinExistence type="predicted"/>
<name>W9GIT5_9MICO</name>
<keyword evidence="2" id="KW-0238">DNA-binding</keyword>
<feature type="domain" description="4Fe-4S Wbl-type" evidence="1">
    <location>
        <begin position="22"/>
        <end position="76"/>
    </location>
</feature>
<evidence type="ECO:0000313" key="2">
    <source>
        <dbReference type="EMBL" id="EWT05047.1"/>
    </source>
</evidence>
<dbReference type="RefSeq" id="WP_051518656.1">
    <property type="nucleotide sequence ID" value="NZ_AWQS01000152.1"/>
</dbReference>
<dbReference type="EMBL" id="AWQS01000152">
    <property type="protein sequence ID" value="EWT05047.1"/>
    <property type="molecule type" value="Genomic_DNA"/>
</dbReference>